<dbReference type="EMBL" id="HBHQ01018065">
    <property type="protein sequence ID" value="CAD9820262.1"/>
    <property type="molecule type" value="Transcribed_RNA"/>
</dbReference>
<accession>A0A6T7ISQ1</accession>
<keyword evidence="2" id="KW-0472">Membrane</keyword>
<organism evidence="3">
    <name type="scientific">Attheya septentrionalis</name>
    <dbReference type="NCBI Taxonomy" id="420275"/>
    <lineage>
        <taxon>Eukaryota</taxon>
        <taxon>Sar</taxon>
        <taxon>Stramenopiles</taxon>
        <taxon>Ochrophyta</taxon>
        <taxon>Bacillariophyta</taxon>
        <taxon>Coscinodiscophyceae</taxon>
        <taxon>Chaetocerotophycidae</taxon>
        <taxon>Chaetocerotales</taxon>
        <taxon>Attheyaceae</taxon>
        <taxon>Attheya</taxon>
    </lineage>
</organism>
<gene>
    <name evidence="3" type="ORF">ASEP1449_LOCUS12094</name>
    <name evidence="4" type="ORF">ASEP1449_LOCUS12095</name>
</gene>
<dbReference type="EMBL" id="HBHQ01018064">
    <property type="protein sequence ID" value="CAD9820261.1"/>
    <property type="molecule type" value="Transcribed_RNA"/>
</dbReference>
<evidence type="ECO:0000313" key="3">
    <source>
        <dbReference type="EMBL" id="CAD9820261.1"/>
    </source>
</evidence>
<keyword evidence="2" id="KW-0812">Transmembrane</keyword>
<keyword evidence="2" id="KW-1133">Transmembrane helix</keyword>
<reference evidence="3" key="1">
    <citation type="submission" date="2021-01" db="EMBL/GenBank/DDBJ databases">
        <authorList>
            <person name="Corre E."/>
            <person name="Pelletier E."/>
            <person name="Niang G."/>
            <person name="Scheremetjew M."/>
            <person name="Finn R."/>
            <person name="Kale V."/>
            <person name="Holt S."/>
            <person name="Cochrane G."/>
            <person name="Meng A."/>
            <person name="Brown T."/>
            <person name="Cohen L."/>
        </authorList>
    </citation>
    <scope>NUCLEOTIDE SEQUENCE</scope>
    <source>
        <strain evidence="3">CCMP2084</strain>
    </source>
</reference>
<evidence type="ECO:0000313" key="4">
    <source>
        <dbReference type="EMBL" id="CAD9820262.1"/>
    </source>
</evidence>
<evidence type="ECO:0000256" key="2">
    <source>
        <dbReference type="SAM" id="Phobius"/>
    </source>
</evidence>
<name>A0A6T7ISQ1_9STRA</name>
<feature type="transmembrane region" description="Helical" evidence="2">
    <location>
        <begin position="51"/>
        <end position="71"/>
    </location>
</feature>
<dbReference type="AlphaFoldDB" id="A0A6T7ISQ1"/>
<feature type="transmembrane region" description="Helical" evidence="2">
    <location>
        <begin position="12"/>
        <end position="31"/>
    </location>
</feature>
<evidence type="ECO:0000256" key="1">
    <source>
        <dbReference type="SAM" id="MobiDB-lite"/>
    </source>
</evidence>
<proteinExistence type="predicted"/>
<protein>
    <submittedName>
        <fullName evidence="3">Uncharacterized protein</fullName>
    </submittedName>
</protein>
<feature type="region of interest" description="Disordered" evidence="1">
    <location>
        <begin position="110"/>
        <end position="136"/>
    </location>
</feature>
<sequence>MESSDLLGCSNFCAYYSVIGALFMFLVATLISKQPFYIGGLEDVDLCKSSAVGAMGMFLFTFVASVAHICYEKANPYSRTNTNLNSMEEMDFVGRPGMRDFPDRTSSLYELAESSSSTHGYRDEDDDHDGTPGQFA</sequence>